<dbReference type="GO" id="GO:0006260">
    <property type="term" value="P:DNA replication"/>
    <property type="evidence" value="ECO:0007669"/>
    <property type="project" value="InterPro"/>
</dbReference>
<protein>
    <recommendedName>
        <fullName evidence="7">Structure-specific endonuclease subunit SLX4</fullName>
    </recommendedName>
</protein>
<feature type="compositionally biased region" description="Basic and acidic residues" evidence="8">
    <location>
        <begin position="276"/>
        <end position="288"/>
    </location>
</feature>
<sequence>MVDTRPTRLPQQPRVLLNKARSKKSKKVTTVTQHESEVRDFREVLTGFSNTSFNPGCPAKPSTVDKEAVARRRKEAALKRKLDREAAAALQAQLPKRAKTITELAVRLHEDSSPSIHAKNARIVDYFSLIKPAVPRPSRAKSGTSISVREKRRRSSEIIQPLVVPSQLLSQYKLQKFTFTVPSACALAEPLFISRLHGICRNLWNVSGNGDAVLGLLASSQPLADNESATEHKSAVDEFASTQEYLSFLVADEDSPFRASQTLKDFPVDPQSAEESGSHADNREHQSERSPISALLLPGVPDTPSKDDRRVSSPHSIICIDDSCSSIPVPTIIDKDLSLIVLSSSEDEVPLGESRAEHFSYNVMQTNRQYGSLASSTPPANQSMLLIPDSEEEDAMPLRQLLSAKKRAPCTPTTSSTGTYTRRPIDLSDSAIRPEPLEANRVIVNADQAINVDAQARDAHTNYDRYSDKQLSKQLDHFGFKTVKQRSGMIALLTRCHAAENGFVAQSSSFTTSAAASAKRASPSKKALPTVDLTVSQPAKKAKAPAMSKEERAAIRAQQAADKTALKASQAAEKLAQRHLDKVRLAEDKLQRQVQFQADVAKFLTEGVCAEGDAWYAKILTFEPIVLEDFAQSMAESAWYQQQNL</sequence>
<evidence type="ECO:0000313" key="9">
    <source>
        <dbReference type="EMBL" id="ORY80435.1"/>
    </source>
</evidence>
<evidence type="ECO:0000256" key="4">
    <source>
        <dbReference type="ARBA" id="ARBA00023172"/>
    </source>
</evidence>
<dbReference type="RefSeq" id="XP_040724323.1">
    <property type="nucleotide sequence ID" value="XM_040871358.1"/>
</dbReference>
<evidence type="ECO:0000256" key="3">
    <source>
        <dbReference type="ARBA" id="ARBA00022763"/>
    </source>
</evidence>
<evidence type="ECO:0000256" key="7">
    <source>
        <dbReference type="ARBA" id="ARBA00029496"/>
    </source>
</evidence>
<proteinExistence type="inferred from homology"/>
<evidence type="ECO:0000256" key="8">
    <source>
        <dbReference type="SAM" id="MobiDB-lite"/>
    </source>
</evidence>
<dbReference type="Pfam" id="PF09494">
    <property type="entry name" value="Slx4"/>
    <property type="match status" value="1"/>
</dbReference>
<dbReference type="Proteomes" id="UP000193685">
    <property type="component" value="Unassembled WGS sequence"/>
</dbReference>
<accession>A0A1Y2FC49</accession>
<comment type="subcellular location">
    <subcellularLocation>
        <location evidence="1">Nucleus</location>
    </subcellularLocation>
</comment>
<comment type="caution">
    <text evidence="9">The sequence shown here is derived from an EMBL/GenBank/DDBJ whole genome shotgun (WGS) entry which is preliminary data.</text>
</comment>
<evidence type="ECO:0000256" key="1">
    <source>
        <dbReference type="ARBA" id="ARBA00004123"/>
    </source>
</evidence>
<keyword evidence="3" id="KW-0227">DNA damage</keyword>
<name>A0A1Y2FC49_PROLT</name>
<dbReference type="GO" id="GO:0033557">
    <property type="term" value="C:Slx1-Slx4 complex"/>
    <property type="evidence" value="ECO:0007669"/>
    <property type="project" value="InterPro"/>
</dbReference>
<dbReference type="GO" id="GO:0006310">
    <property type="term" value="P:DNA recombination"/>
    <property type="evidence" value="ECO:0007669"/>
    <property type="project" value="UniProtKB-KW"/>
</dbReference>
<gene>
    <name evidence="9" type="ORF">BCR37DRAFT_393794</name>
</gene>
<evidence type="ECO:0000256" key="2">
    <source>
        <dbReference type="ARBA" id="ARBA00006661"/>
    </source>
</evidence>
<organism evidence="9 10">
    <name type="scientific">Protomyces lactucae-debilis</name>
    <dbReference type="NCBI Taxonomy" id="2754530"/>
    <lineage>
        <taxon>Eukaryota</taxon>
        <taxon>Fungi</taxon>
        <taxon>Dikarya</taxon>
        <taxon>Ascomycota</taxon>
        <taxon>Taphrinomycotina</taxon>
        <taxon>Taphrinomycetes</taxon>
        <taxon>Taphrinales</taxon>
        <taxon>Protomycetaceae</taxon>
        <taxon>Protomyces</taxon>
    </lineage>
</organism>
<dbReference type="GO" id="GO:0006281">
    <property type="term" value="P:DNA repair"/>
    <property type="evidence" value="ECO:0007669"/>
    <property type="project" value="UniProtKB-KW"/>
</dbReference>
<dbReference type="EMBL" id="MCFI01000013">
    <property type="protein sequence ID" value="ORY80435.1"/>
    <property type="molecule type" value="Genomic_DNA"/>
</dbReference>
<dbReference type="InterPro" id="IPR018574">
    <property type="entry name" value="Structure-sp_endonuc_su_Slx4"/>
</dbReference>
<dbReference type="OrthoDB" id="5349119at2759"/>
<dbReference type="AlphaFoldDB" id="A0A1Y2FC49"/>
<dbReference type="GeneID" id="63787957"/>
<keyword evidence="10" id="KW-1185">Reference proteome</keyword>
<evidence type="ECO:0000313" key="10">
    <source>
        <dbReference type="Proteomes" id="UP000193685"/>
    </source>
</evidence>
<comment type="similarity">
    <text evidence="2">Belongs to the SLX4 family.</text>
</comment>
<feature type="region of interest" description="Disordered" evidence="8">
    <location>
        <begin position="267"/>
        <end position="312"/>
    </location>
</feature>
<keyword evidence="4" id="KW-0233">DNA recombination</keyword>
<keyword evidence="5" id="KW-0234">DNA repair</keyword>
<reference evidence="9 10" key="1">
    <citation type="submission" date="2016-07" db="EMBL/GenBank/DDBJ databases">
        <title>Pervasive Adenine N6-methylation of Active Genes in Fungi.</title>
        <authorList>
            <consortium name="DOE Joint Genome Institute"/>
            <person name="Mondo S.J."/>
            <person name="Dannebaum R.O."/>
            <person name="Kuo R.C."/>
            <person name="Labutti K."/>
            <person name="Haridas S."/>
            <person name="Kuo A."/>
            <person name="Salamov A."/>
            <person name="Ahrendt S.R."/>
            <person name="Lipzen A."/>
            <person name="Sullivan W."/>
            <person name="Andreopoulos W.B."/>
            <person name="Clum A."/>
            <person name="Lindquist E."/>
            <person name="Daum C."/>
            <person name="Ramamoorthy G.K."/>
            <person name="Gryganskyi A."/>
            <person name="Culley D."/>
            <person name="Magnuson J.K."/>
            <person name="James T.Y."/>
            <person name="O'Malley M.A."/>
            <person name="Stajich J.E."/>
            <person name="Spatafora J.W."/>
            <person name="Visel A."/>
            <person name="Grigoriev I.V."/>
        </authorList>
    </citation>
    <scope>NUCLEOTIDE SEQUENCE [LARGE SCALE GENOMIC DNA]</scope>
    <source>
        <strain evidence="9 10">12-1054</strain>
    </source>
</reference>
<evidence type="ECO:0000256" key="6">
    <source>
        <dbReference type="ARBA" id="ARBA00023242"/>
    </source>
</evidence>
<evidence type="ECO:0000256" key="5">
    <source>
        <dbReference type="ARBA" id="ARBA00023204"/>
    </source>
</evidence>
<keyword evidence="6" id="KW-0539">Nucleus</keyword>
<dbReference type="STRING" id="56484.A0A1Y2FC49"/>